<dbReference type="InterPro" id="IPR019128">
    <property type="entry name" value="Dcc1"/>
</dbReference>
<protein>
    <submittedName>
        <fullName evidence="3">Sister chromatid cohesion protein Dcc1</fullName>
    </submittedName>
</protein>
<evidence type="ECO:0000313" key="4">
    <source>
        <dbReference type="Proteomes" id="UP001063166"/>
    </source>
</evidence>
<dbReference type="EMBL" id="BRPK01000001">
    <property type="protein sequence ID" value="GLB33888.1"/>
    <property type="molecule type" value="Genomic_DNA"/>
</dbReference>
<organism evidence="3 4">
    <name type="scientific">Lyophyllum shimeji</name>
    <name type="common">Hon-shimeji</name>
    <name type="synonym">Tricholoma shimeji</name>
    <dbReference type="NCBI Taxonomy" id="47721"/>
    <lineage>
        <taxon>Eukaryota</taxon>
        <taxon>Fungi</taxon>
        <taxon>Dikarya</taxon>
        <taxon>Basidiomycota</taxon>
        <taxon>Agaricomycotina</taxon>
        <taxon>Agaricomycetes</taxon>
        <taxon>Agaricomycetidae</taxon>
        <taxon>Agaricales</taxon>
        <taxon>Tricholomatineae</taxon>
        <taxon>Lyophyllaceae</taxon>
        <taxon>Lyophyllum</taxon>
    </lineage>
</organism>
<dbReference type="OrthoDB" id="276989at2759"/>
<evidence type="ECO:0000313" key="3">
    <source>
        <dbReference type="EMBL" id="GLB33888.1"/>
    </source>
</evidence>
<sequence>MTEYDLHFSPSSSRDAGSFKLLELPSDLCKLIEDAMESMTPLRFKIKGKADENAVLCTANKTFAIRSVALSNSVLVVTPPPDTSSLDFTADAVVIRDQVSEILELTPSVPKLHTTLASLRGREYDDGQEDDGMNESPDDMKKITYDDALRTIQASDIEIDLGLKSRHILIINGELRPISRPYLDRLLELILNVLIALSLPHNSAPVEALSSSLADEHDVPRTVSTQVMSWFGTMQHGKWKMDVNALIKEVGLGVLRHHRHDPINRDDLVAKWKSLVGDAFESRVDLGLLSGSYLASTSDPESLTYFPTSLLPIDPAARFADLFLTRSRWKAKDITPFLADIAVDSKERDKLLLKFARATTDADGVWYTARAQYNG</sequence>
<keyword evidence="2" id="KW-0235">DNA replication</keyword>
<evidence type="ECO:0000256" key="2">
    <source>
        <dbReference type="ARBA" id="ARBA00022705"/>
    </source>
</evidence>
<comment type="caution">
    <text evidence="3">The sequence shown here is derived from an EMBL/GenBank/DDBJ whole genome shotgun (WGS) entry which is preliminary data.</text>
</comment>
<reference evidence="3" key="1">
    <citation type="submission" date="2022-07" db="EMBL/GenBank/DDBJ databases">
        <title>The genome of Lyophyllum shimeji provides insight into the initial evolution of ectomycorrhizal fungal genome.</title>
        <authorList>
            <person name="Kobayashi Y."/>
            <person name="Shibata T."/>
            <person name="Hirakawa H."/>
            <person name="Shigenobu S."/>
            <person name="Nishiyama T."/>
            <person name="Yamada A."/>
            <person name="Hasebe M."/>
            <person name="Kawaguchi M."/>
        </authorList>
    </citation>
    <scope>NUCLEOTIDE SEQUENCE</scope>
    <source>
        <strain evidence="3">AT787</strain>
    </source>
</reference>
<dbReference type="Pfam" id="PF09724">
    <property type="entry name" value="Dcc1"/>
    <property type="match status" value="1"/>
</dbReference>
<dbReference type="GO" id="GO:0000775">
    <property type="term" value="C:chromosome, centromeric region"/>
    <property type="evidence" value="ECO:0007669"/>
    <property type="project" value="TreeGrafter"/>
</dbReference>
<comment type="similarity">
    <text evidence="1">Belongs to the DCC1 family.</text>
</comment>
<dbReference type="Proteomes" id="UP001063166">
    <property type="component" value="Unassembled WGS sequence"/>
</dbReference>
<evidence type="ECO:0000256" key="1">
    <source>
        <dbReference type="ARBA" id="ARBA00007017"/>
    </source>
</evidence>
<dbReference type="GO" id="GO:0034088">
    <property type="term" value="P:maintenance of mitotic sister chromatid cohesion"/>
    <property type="evidence" value="ECO:0007669"/>
    <property type="project" value="TreeGrafter"/>
</dbReference>
<dbReference type="AlphaFoldDB" id="A0A9P3PEC2"/>
<gene>
    <name evidence="3" type="primary">DCC1</name>
    <name evidence="3" type="ORF">LshimejAT787_0107720</name>
</gene>
<proteinExistence type="inferred from homology"/>
<dbReference type="PANTHER" id="PTHR13395">
    <property type="entry name" value="SISTER CHROMATID COHESION PROTEIN DCC1-RELATED"/>
    <property type="match status" value="1"/>
</dbReference>
<dbReference type="GO" id="GO:0006260">
    <property type="term" value="P:DNA replication"/>
    <property type="evidence" value="ECO:0007669"/>
    <property type="project" value="UniProtKB-KW"/>
</dbReference>
<accession>A0A9P3PEC2</accession>
<keyword evidence="4" id="KW-1185">Reference proteome</keyword>
<name>A0A9P3PEC2_LYOSH</name>
<dbReference type="PANTHER" id="PTHR13395:SF6">
    <property type="entry name" value="SISTER CHROMATID COHESION PROTEIN DCC1"/>
    <property type="match status" value="1"/>
</dbReference>
<dbReference type="GO" id="GO:0000785">
    <property type="term" value="C:chromatin"/>
    <property type="evidence" value="ECO:0007669"/>
    <property type="project" value="TreeGrafter"/>
</dbReference>
<dbReference type="GO" id="GO:0031390">
    <property type="term" value="C:Ctf18 RFC-like complex"/>
    <property type="evidence" value="ECO:0007669"/>
    <property type="project" value="InterPro"/>
</dbReference>